<reference evidence="1" key="2">
    <citation type="submission" date="2024-01" db="EMBL/GenBank/DDBJ databases">
        <authorList>
            <person name="Junaid A."/>
            <person name="Bhatia S."/>
        </authorList>
    </citation>
    <scope>NUCLEOTIDE SEQUENCE</scope>
    <source>
        <strain evidence="1">Urdbean</strain>
        <tissue evidence="1">Leaf</tissue>
    </source>
</reference>
<keyword evidence="5" id="KW-1185">Reference proteome</keyword>
<name>A0AAQ3N6P4_VIGMU</name>
<dbReference type="AlphaFoldDB" id="A0AAQ3N6P4"/>
<evidence type="ECO:0000313" key="1">
    <source>
        <dbReference type="EMBL" id="WVZ03306.1"/>
    </source>
</evidence>
<evidence type="ECO:0000313" key="2">
    <source>
        <dbReference type="EMBL" id="WVZ03308.1"/>
    </source>
</evidence>
<dbReference type="EMBL" id="CP144694">
    <property type="protein sequence ID" value="WVZ03981.1"/>
    <property type="molecule type" value="Genomic_DNA"/>
</dbReference>
<protein>
    <submittedName>
        <fullName evidence="1">Uncharacterized protein</fullName>
    </submittedName>
</protein>
<dbReference type="EMBL" id="CP144694">
    <property type="protein sequence ID" value="WVZ03310.1"/>
    <property type="molecule type" value="Genomic_DNA"/>
</dbReference>
<gene>
    <name evidence="1" type="ORF">V8G54_024112</name>
    <name evidence="2" type="ORF">V8G54_024114</name>
    <name evidence="3" type="ORF">V8G54_024116</name>
    <name evidence="4" type="ORF">V8G54_024787</name>
</gene>
<organism evidence="1 5">
    <name type="scientific">Vigna mungo</name>
    <name type="common">Black gram</name>
    <name type="synonym">Phaseolus mungo</name>
    <dbReference type="NCBI Taxonomy" id="3915"/>
    <lineage>
        <taxon>Eukaryota</taxon>
        <taxon>Viridiplantae</taxon>
        <taxon>Streptophyta</taxon>
        <taxon>Embryophyta</taxon>
        <taxon>Tracheophyta</taxon>
        <taxon>Spermatophyta</taxon>
        <taxon>Magnoliopsida</taxon>
        <taxon>eudicotyledons</taxon>
        <taxon>Gunneridae</taxon>
        <taxon>Pentapetalae</taxon>
        <taxon>rosids</taxon>
        <taxon>fabids</taxon>
        <taxon>Fabales</taxon>
        <taxon>Fabaceae</taxon>
        <taxon>Papilionoideae</taxon>
        <taxon>50 kb inversion clade</taxon>
        <taxon>NPAAA clade</taxon>
        <taxon>indigoferoid/millettioid clade</taxon>
        <taxon>Phaseoleae</taxon>
        <taxon>Vigna</taxon>
    </lineage>
</organism>
<evidence type="ECO:0000313" key="4">
    <source>
        <dbReference type="EMBL" id="WVZ03981.1"/>
    </source>
</evidence>
<reference evidence="1 5" key="1">
    <citation type="journal article" date="2023" name="Life. Sci Alliance">
        <title>Evolutionary insights into 3D genome organization and epigenetic landscape of Vigna mungo.</title>
        <authorList>
            <person name="Junaid A."/>
            <person name="Singh B."/>
            <person name="Bhatia S."/>
        </authorList>
    </citation>
    <scope>NUCLEOTIDE SEQUENCE [LARGE SCALE GENOMIC DNA]</scope>
    <source>
        <strain evidence="1">Urdbean</strain>
    </source>
</reference>
<dbReference type="EMBL" id="CP144694">
    <property type="protein sequence ID" value="WVZ03306.1"/>
    <property type="molecule type" value="Genomic_DNA"/>
</dbReference>
<dbReference type="Proteomes" id="UP001374535">
    <property type="component" value="Chromosome 7"/>
</dbReference>
<proteinExistence type="predicted"/>
<sequence>MAPSLSGAMVCAVQTSSNNGFSICGMGSEPTITAAAPSPNNACPTRLSRWVSLGPRKVTAVISEHTTSTRALLLFSAKSLANRRTVPPAKHPCWYIMYLFTEGRSPKSLVSW</sequence>
<dbReference type="EMBL" id="CP144694">
    <property type="protein sequence ID" value="WVZ03308.1"/>
    <property type="molecule type" value="Genomic_DNA"/>
</dbReference>
<evidence type="ECO:0000313" key="3">
    <source>
        <dbReference type="EMBL" id="WVZ03310.1"/>
    </source>
</evidence>
<evidence type="ECO:0000313" key="5">
    <source>
        <dbReference type="Proteomes" id="UP001374535"/>
    </source>
</evidence>
<accession>A0AAQ3N6P4</accession>